<accession>A0A6V7K409</accession>
<organism evidence="1">
    <name type="scientific">Bracon brevicornis</name>
    <dbReference type="NCBI Taxonomy" id="1563983"/>
    <lineage>
        <taxon>Eukaryota</taxon>
        <taxon>Metazoa</taxon>
        <taxon>Ecdysozoa</taxon>
        <taxon>Arthropoda</taxon>
        <taxon>Hexapoda</taxon>
        <taxon>Insecta</taxon>
        <taxon>Pterygota</taxon>
        <taxon>Neoptera</taxon>
        <taxon>Endopterygota</taxon>
        <taxon>Hymenoptera</taxon>
        <taxon>Apocrita</taxon>
        <taxon>Ichneumonoidea</taxon>
        <taxon>Braconidae</taxon>
        <taxon>Braconinae</taxon>
        <taxon>Bracon</taxon>
    </lineage>
</organism>
<reference evidence="1" key="1">
    <citation type="submission" date="2020-07" db="EMBL/GenBank/DDBJ databases">
        <authorList>
            <person name="Ferguson B K."/>
        </authorList>
    </citation>
    <scope>NUCLEOTIDE SEQUENCE</scope>
    <source>
        <strain evidence="1">L06</strain>
    </source>
</reference>
<proteinExistence type="predicted"/>
<evidence type="ECO:0000313" key="1">
    <source>
        <dbReference type="EMBL" id="CAD1559095.1"/>
    </source>
</evidence>
<gene>
    <name evidence="1" type="ORF">BBRV_LOCUS69629</name>
</gene>
<sequence>MEHLFPVKIEKRIVIDKHAESKRIEGMYQEQYLDSVRPVRELMQAILKWLSSDLLPKTLENKMIFREQVARVKSLFTLCEKPISVLQSMGHINTCSQQLIGSYGVYCQEIDALCTMANSDDWTDIIMIDKSGIA</sequence>
<dbReference type="AlphaFoldDB" id="A0A6V7K409"/>
<dbReference type="EMBL" id="CADCXW020000023">
    <property type="protein sequence ID" value="CAD1559095.1"/>
    <property type="molecule type" value="Genomic_DNA"/>
</dbReference>
<protein>
    <submittedName>
        <fullName evidence="1">Uncharacterized protein</fullName>
    </submittedName>
</protein>
<name>A0A6V7K409_9HYME</name>